<dbReference type="PRINTS" id="PR00132">
    <property type="entry name" value="GLHYDRLASE2"/>
</dbReference>
<dbReference type="AlphaFoldDB" id="A0AAE3LMS0"/>
<dbReference type="Gene3D" id="2.60.120.260">
    <property type="entry name" value="Galactose-binding domain-like"/>
    <property type="match status" value="1"/>
</dbReference>
<evidence type="ECO:0000313" key="7">
    <source>
        <dbReference type="EMBL" id="MCU9613062.1"/>
    </source>
</evidence>
<name>A0AAE3LMS0_9BACI</name>
<evidence type="ECO:0000256" key="2">
    <source>
        <dbReference type="ARBA" id="ARBA00022801"/>
    </source>
</evidence>
<keyword evidence="2 7" id="KW-0378">Hydrolase</keyword>
<protein>
    <submittedName>
        <fullName evidence="7">Glycoside hydrolase family 2</fullName>
    </submittedName>
</protein>
<sequence length="777" mass="88899">MTEVKTQSREYKVGSLPSSLQLKEIDGKIVPFQNGIAYPSFEPQNRQVLSLAGAWKKKRFAADHDWSLTIRDEQWIQETEKAAAGITAPGFDDSNWDTHSLPLPENQLNGKEEVGGAETYEDGVWYRKTFQLGADWEGKVISLKCLAVSYVGDFWINGKYVGYHEGGYTPFAFDITDFLQPGDNSIVIRVDNPPWKSRYDIVPAQDNDFFNYTGVIHDIFLEATDGIQVVRTDIIPQNTTGEVIISVVLENRTSTAQSFLLKGSIFDTDFTSDNWLAEPSAKSICQQEIDVLGWEDQNIELAAGEIRVLTIPVTIPNPKLWSIREPNLYVFEATLIQEEQVLDRFTSQFGIRTLEAKDANILLNEKPVFLAGVARHEEWPGFGRTASWDRIKSDFLKIRDLSVNMVRTAHYPNHVYTFIMLDRLGLTAMSEIPLWQFETGHYQAQEERKISYQMWREMVFSNYNRPSIIMWSTQNESSDVMLRKAYNENLATELKTTYNDGRLITQSAAADQPGYYDESMEPLDVAGWTMYFGIFHGSTPYEGTRNFIEQAHERWPEKPIINTEYGIWSNADDSFLEKQVEIYRDVQMALIEKATVTPQGERNENGYIAAIDYWTAFDWYVNHNRFYQTMGMLRMDRKTEKPLYHEFVRDHQRLVGTTNGFGIREASEQGVIDGGFSMVTAGKVEYTFAKAINLTESNYLILKVKDLEVLDGVNVEIKGNSIGSVFYQTYGIQANKEFDVFVPLWTLDQAVLREVTGVTITFDPNRMLEILEIASRN</sequence>
<evidence type="ECO:0000259" key="4">
    <source>
        <dbReference type="Pfam" id="PF00703"/>
    </source>
</evidence>
<dbReference type="GO" id="GO:0005975">
    <property type="term" value="P:carbohydrate metabolic process"/>
    <property type="evidence" value="ECO:0007669"/>
    <property type="project" value="InterPro"/>
</dbReference>
<dbReference type="InterPro" id="IPR013783">
    <property type="entry name" value="Ig-like_fold"/>
</dbReference>
<reference evidence="7" key="1">
    <citation type="submission" date="2022-10" db="EMBL/GenBank/DDBJ databases">
        <title>Description of Fervidibacillus gen. nov. in the family Fervidibacillaceae fam. nov. with two species, Fervidibacillus albus sp. nov., and Fervidibacillus halotolerans sp. nov., isolated from tidal flat sediments.</title>
        <authorList>
            <person name="Kwon K.K."/>
            <person name="Yang S.-H."/>
        </authorList>
    </citation>
    <scope>NUCLEOTIDE SEQUENCE</scope>
    <source>
        <strain evidence="7">JCM 19140</strain>
    </source>
</reference>
<dbReference type="InterPro" id="IPR017853">
    <property type="entry name" value="GH"/>
</dbReference>
<keyword evidence="8" id="KW-1185">Reference proteome</keyword>
<dbReference type="Pfam" id="PF02836">
    <property type="entry name" value="Glyco_hydro_2_C"/>
    <property type="match status" value="1"/>
</dbReference>
<dbReference type="RefSeq" id="WP_263072269.1">
    <property type="nucleotide sequence ID" value="NZ_JAOUSF010000002.1"/>
</dbReference>
<organism evidence="7 8">
    <name type="scientific">Perspicuibacillus lycopersici</name>
    <dbReference type="NCBI Taxonomy" id="1325689"/>
    <lineage>
        <taxon>Bacteria</taxon>
        <taxon>Bacillati</taxon>
        <taxon>Bacillota</taxon>
        <taxon>Bacilli</taxon>
        <taxon>Bacillales</taxon>
        <taxon>Bacillaceae</taxon>
        <taxon>Perspicuibacillus</taxon>
    </lineage>
</organism>
<dbReference type="SUPFAM" id="SSF49303">
    <property type="entry name" value="beta-Galactosidase/glucuronidase domain"/>
    <property type="match status" value="1"/>
</dbReference>
<comment type="caution">
    <text evidence="7">The sequence shown here is derived from an EMBL/GenBank/DDBJ whole genome shotgun (WGS) entry which is preliminary data.</text>
</comment>
<dbReference type="InterPro" id="IPR051913">
    <property type="entry name" value="GH2_Domain-Containing"/>
</dbReference>
<feature type="domain" description="Glycoside hydrolase family 2 immunoglobulin-like beta-sandwich" evidence="4">
    <location>
        <begin position="230"/>
        <end position="352"/>
    </location>
</feature>
<evidence type="ECO:0000259" key="6">
    <source>
        <dbReference type="Pfam" id="PF02837"/>
    </source>
</evidence>
<dbReference type="PANTHER" id="PTHR42732:SF1">
    <property type="entry name" value="BETA-MANNOSIDASE"/>
    <property type="match status" value="1"/>
</dbReference>
<evidence type="ECO:0000313" key="8">
    <source>
        <dbReference type="Proteomes" id="UP001209318"/>
    </source>
</evidence>
<evidence type="ECO:0000256" key="1">
    <source>
        <dbReference type="ARBA" id="ARBA00007401"/>
    </source>
</evidence>
<dbReference type="InterPro" id="IPR006102">
    <property type="entry name" value="Ig-like_GH2"/>
</dbReference>
<dbReference type="Proteomes" id="UP001209318">
    <property type="component" value="Unassembled WGS sequence"/>
</dbReference>
<dbReference type="Gene3D" id="2.60.40.10">
    <property type="entry name" value="Immunoglobulins"/>
    <property type="match status" value="1"/>
</dbReference>
<evidence type="ECO:0000259" key="5">
    <source>
        <dbReference type="Pfam" id="PF02836"/>
    </source>
</evidence>
<dbReference type="PANTHER" id="PTHR42732">
    <property type="entry name" value="BETA-GALACTOSIDASE"/>
    <property type="match status" value="1"/>
</dbReference>
<dbReference type="GO" id="GO:0004553">
    <property type="term" value="F:hydrolase activity, hydrolyzing O-glycosyl compounds"/>
    <property type="evidence" value="ECO:0007669"/>
    <property type="project" value="InterPro"/>
</dbReference>
<accession>A0AAE3LMS0</accession>
<evidence type="ECO:0000256" key="3">
    <source>
        <dbReference type="ARBA" id="ARBA00023295"/>
    </source>
</evidence>
<dbReference type="EMBL" id="JAOUSF010000002">
    <property type="protein sequence ID" value="MCU9613062.1"/>
    <property type="molecule type" value="Genomic_DNA"/>
</dbReference>
<proteinExistence type="inferred from homology"/>
<dbReference type="Gene3D" id="3.20.20.80">
    <property type="entry name" value="Glycosidases"/>
    <property type="match status" value="1"/>
</dbReference>
<feature type="domain" description="Glycosyl hydrolases family 2 sugar binding" evidence="6">
    <location>
        <begin position="50"/>
        <end position="221"/>
    </location>
</feature>
<keyword evidence="3" id="KW-0326">Glycosidase</keyword>
<dbReference type="InterPro" id="IPR008979">
    <property type="entry name" value="Galactose-bd-like_sf"/>
</dbReference>
<dbReference type="Pfam" id="PF02837">
    <property type="entry name" value="Glyco_hydro_2_N"/>
    <property type="match status" value="1"/>
</dbReference>
<feature type="domain" description="Glycoside hydrolase family 2 catalytic" evidence="5">
    <location>
        <begin position="355"/>
        <end position="640"/>
    </location>
</feature>
<gene>
    <name evidence="7" type="ORF">OEV98_05795</name>
</gene>
<dbReference type="InterPro" id="IPR036156">
    <property type="entry name" value="Beta-gal/glucu_dom_sf"/>
</dbReference>
<dbReference type="InterPro" id="IPR006104">
    <property type="entry name" value="Glyco_hydro_2_N"/>
</dbReference>
<dbReference type="SUPFAM" id="SSF49785">
    <property type="entry name" value="Galactose-binding domain-like"/>
    <property type="match status" value="1"/>
</dbReference>
<dbReference type="InterPro" id="IPR006103">
    <property type="entry name" value="Glyco_hydro_2_cat"/>
</dbReference>
<dbReference type="Pfam" id="PF00703">
    <property type="entry name" value="Glyco_hydro_2"/>
    <property type="match status" value="1"/>
</dbReference>
<comment type="similarity">
    <text evidence="1">Belongs to the glycosyl hydrolase 2 family.</text>
</comment>
<dbReference type="SUPFAM" id="SSF51445">
    <property type="entry name" value="(Trans)glycosidases"/>
    <property type="match status" value="1"/>
</dbReference>
<dbReference type="InterPro" id="IPR006101">
    <property type="entry name" value="Glyco_hydro_2"/>
</dbReference>